<dbReference type="GO" id="GO:0005992">
    <property type="term" value="P:trehalose biosynthetic process"/>
    <property type="evidence" value="ECO:0007669"/>
    <property type="project" value="UniProtKB-UniPathway"/>
</dbReference>
<dbReference type="InterPro" id="IPR006379">
    <property type="entry name" value="HAD-SF_hydro_IIB"/>
</dbReference>
<dbReference type="InterPro" id="IPR044651">
    <property type="entry name" value="OTSB-like"/>
</dbReference>
<comment type="pathway">
    <text evidence="1 4">Glycan biosynthesis; trehalose biosynthesis.</text>
</comment>
<dbReference type="InterPro" id="IPR036412">
    <property type="entry name" value="HAD-like_sf"/>
</dbReference>
<dbReference type="NCBIfam" id="TIGR00685">
    <property type="entry name" value="T6PP"/>
    <property type="match status" value="1"/>
</dbReference>
<dbReference type="GO" id="GO:0004805">
    <property type="term" value="F:trehalose-phosphatase activity"/>
    <property type="evidence" value="ECO:0007669"/>
    <property type="project" value="UniProtKB-EC"/>
</dbReference>
<evidence type="ECO:0000256" key="3">
    <source>
        <dbReference type="ARBA" id="ARBA00022801"/>
    </source>
</evidence>
<dbReference type="NCBIfam" id="TIGR01484">
    <property type="entry name" value="HAD-SF-IIB"/>
    <property type="match status" value="1"/>
</dbReference>
<evidence type="ECO:0000313" key="6">
    <source>
        <dbReference type="Proteomes" id="UP000198922"/>
    </source>
</evidence>
<dbReference type="GO" id="GO:0046872">
    <property type="term" value="F:metal ion binding"/>
    <property type="evidence" value="ECO:0007669"/>
    <property type="project" value="UniProtKB-KW"/>
</dbReference>
<dbReference type="Gene3D" id="3.30.70.1020">
    <property type="entry name" value="Trehalose-6-phosphate phosphatase related protein, domain 2"/>
    <property type="match status" value="1"/>
</dbReference>
<proteinExistence type="inferred from homology"/>
<dbReference type="UniPathway" id="UPA00299"/>
<dbReference type="InterPro" id="IPR003337">
    <property type="entry name" value="Trehalose_PPase"/>
</dbReference>
<dbReference type="AlphaFoldDB" id="A0A1G6ZJK4"/>
<dbReference type="STRING" id="521013.SAMN04488567_0569"/>
<dbReference type="Proteomes" id="UP000198922">
    <property type="component" value="Unassembled WGS sequence"/>
</dbReference>
<dbReference type="RefSeq" id="WP_090109172.1">
    <property type="nucleotide sequence ID" value="NZ_FNAT01000001.1"/>
</dbReference>
<dbReference type="Gene3D" id="3.40.50.1000">
    <property type="entry name" value="HAD superfamily/HAD-like"/>
    <property type="match status" value="1"/>
</dbReference>
<dbReference type="PANTHER" id="PTHR43768:SF3">
    <property type="entry name" value="TREHALOSE 6-PHOSPHATE PHOSPHATASE"/>
    <property type="match status" value="1"/>
</dbReference>
<dbReference type="Pfam" id="PF02358">
    <property type="entry name" value="Trehalose_PPase"/>
    <property type="match status" value="1"/>
</dbReference>
<sequence>MYYEMIGFHGEHQGEHTADGVPEPQLDRSTLFLDFDGTLVDLAERPDAIEVAPDLGDLLAALSERTGGRVVIITGRAIEDITNYLQGFDGPIIGGHGAQERISGEIRNHEFADPETVRHLGEMATAFAATHPGLICERKPTGVVLHFRQDEDLAAPAYAFLRALSETHEGFDLHHSKMAYELRPAGIGKDVSMRRLMEQEPFAGTMPIFFGDDVTDEPALHWVSEQGGLAVKVGEGETAAGCRLGNPQAARRTLRRWIEA</sequence>
<dbReference type="PANTHER" id="PTHR43768">
    <property type="entry name" value="TREHALOSE 6-PHOSPHATE PHOSPHATASE"/>
    <property type="match status" value="1"/>
</dbReference>
<comment type="catalytic activity">
    <reaction evidence="4">
        <text>alpha,alpha-trehalose 6-phosphate + H2O = alpha,alpha-trehalose + phosphate</text>
        <dbReference type="Rhea" id="RHEA:23420"/>
        <dbReference type="ChEBI" id="CHEBI:15377"/>
        <dbReference type="ChEBI" id="CHEBI:16551"/>
        <dbReference type="ChEBI" id="CHEBI:43474"/>
        <dbReference type="ChEBI" id="CHEBI:58429"/>
        <dbReference type="EC" id="3.1.3.12"/>
    </reaction>
</comment>
<reference evidence="6" key="1">
    <citation type="submission" date="2016-10" db="EMBL/GenBank/DDBJ databases">
        <authorList>
            <person name="Varghese N."/>
            <person name="Submissions S."/>
        </authorList>
    </citation>
    <scope>NUCLEOTIDE SEQUENCE [LARGE SCALE GENOMIC DNA]</scope>
    <source>
        <strain evidence="6">DSM 21424</strain>
    </source>
</reference>
<comment type="cofactor">
    <cofactor evidence="4">
        <name>Mg(2+)</name>
        <dbReference type="ChEBI" id="CHEBI:18420"/>
    </cofactor>
</comment>
<comment type="function">
    <text evidence="4">Removes the phosphate from trehalose 6-phosphate to produce free trehalose.</text>
</comment>
<evidence type="ECO:0000256" key="2">
    <source>
        <dbReference type="ARBA" id="ARBA00008770"/>
    </source>
</evidence>
<dbReference type="EMBL" id="FNAT01000001">
    <property type="protein sequence ID" value="SDE02934.1"/>
    <property type="molecule type" value="Genomic_DNA"/>
</dbReference>
<keyword evidence="3 4" id="KW-0378">Hydrolase</keyword>
<keyword evidence="6" id="KW-1185">Reference proteome</keyword>
<organism evidence="5 6">
    <name type="scientific">Limimaricola pyoseonensis</name>
    <dbReference type="NCBI Taxonomy" id="521013"/>
    <lineage>
        <taxon>Bacteria</taxon>
        <taxon>Pseudomonadati</taxon>
        <taxon>Pseudomonadota</taxon>
        <taxon>Alphaproteobacteria</taxon>
        <taxon>Rhodobacterales</taxon>
        <taxon>Paracoccaceae</taxon>
        <taxon>Limimaricola</taxon>
    </lineage>
</organism>
<accession>A0A1G6ZJK4</accession>
<name>A0A1G6ZJK4_9RHOB</name>
<dbReference type="OrthoDB" id="9814913at2"/>
<comment type="similarity">
    <text evidence="2 4">Belongs to the trehalose phosphatase family.</text>
</comment>
<dbReference type="SUPFAM" id="SSF56784">
    <property type="entry name" value="HAD-like"/>
    <property type="match status" value="1"/>
</dbReference>
<dbReference type="InterPro" id="IPR023214">
    <property type="entry name" value="HAD_sf"/>
</dbReference>
<protein>
    <recommendedName>
        <fullName evidence="4">Trehalose 6-phosphate phosphatase</fullName>
        <ecNumber evidence="4">3.1.3.12</ecNumber>
    </recommendedName>
</protein>
<keyword evidence="4" id="KW-0479">Metal-binding</keyword>
<evidence type="ECO:0000256" key="4">
    <source>
        <dbReference type="RuleBase" id="RU361117"/>
    </source>
</evidence>
<evidence type="ECO:0000313" key="5">
    <source>
        <dbReference type="EMBL" id="SDE02934.1"/>
    </source>
</evidence>
<gene>
    <name evidence="5" type="ORF">SAMN04488567_0569</name>
</gene>
<dbReference type="EC" id="3.1.3.12" evidence="4"/>
<keyword evidence="4" id="KW-0460">Magnesium</keyword>
<evidence type="ECO:0000256" key="1">
    <source>
        <dbReference type="ARBA" id="ARBA00005199"/>
    </source>
</evidence>